<evidence type="ECO:0000313" key="2">
    <source>
        <dbReference type="EMBL" id="KRS14775.1"/>
    </source>
</evidence>
<dbReference type="AlphaFoldDB" id="A0A0T5P0X8"/>
<accession>A0A0T5P0X8</accession>
<proteinExistence type="predicted"/>
<keyword evidence="3" id="KW-1185">Reference proteome</keyword>
<dbReference type="PATRIC" id="fig|1641875.4.peg.1206"/>
<dbReference type="EMBL" id="LAXJ01000002">
    <property type="protein sequence ID" value="KRS14775.1"/>
    <property type="molecule type" value="Genomic_DNA"/>
</dbReference>
<dbReference type="SUPFAM" id="SSF56112">
    <property type="entry name" value="Protein kinase-like (PK-like)"/>
    <property type="match status" value="1"/>
</dbReference>
<organism evidence="2 3">
    <name type="scientific">Roseovarius atlanticus</name>
    <dbReference type="NCBI Taxonomy" id="1641875"/>
    <lineage>
        <taxon>Bacteria</taxon>
        <taxon>Pseudomonadati</taxon>
        <taxon>Pseudomonadota</taxon>
        <taxon>Alphaproteobacteria</taxon>
        <taxon>Rhodobacterales</taxon>
        <taxon>Roseobacteraceae</taxon>
        <taxon>Roseovarius</taxon>
    </lineage>
</organism>
<sequence>MARRLEEAGAEDAAFSTAQVTELIREVAGKRVVLRGKIGGQPAVFRLYLDRVEDCTRDWNELCRIWPKMREGDLRVCAPLGFAPEAGVMAVAEVEGTPLLQWLYGAPETERARYLEPAARWLRAYTECTETEAAAQPAGWAKRAERAAKTQAFIRLKRVEKPILKEILRLVPLLDDSQWRFAVSHGDFHPNNLIVNGNMVTGIDCGGSRPAPIYKDMARFLMHMGRRAMIPSGEVYLGVDRQGFIAFCDAFRLSAEEREITLPFFIAVEALLRAETRNLPQSRVRRARQMSEALLGDLERIGR</sequence>
<feature type="domain" description="Aminoglycoside phosphotransferase" evidence="1">
    <location>
        <begin position="75"/>
        <end position="226"/>
    </location>
</feature>
<dbReference type="Pfam" id="PF01636">
    <property type="entry name" value="APH"/>
    <property type="match status" value="1"/>
</dbReference>
<dbReference type="Proteomes" id="UP000051295">
    <property type="component" value="Unassembled WGS sequence"/>
</dbReference>
<protein>
    <recommendedName>
        <fullName evidence="1">Aminoglycoside phosphotransferase domain-containing protein</fullName>
    </recommendedName>
</protein>
<comment type="caution">
    <text evidence="2">The sequence shown here is derived from an EMBL/GenBank/DDBJ whole genome shotgun (WGS) entry which is preliminary data.</text>
</comment>
<dbReference type="STRING" id="1641875.XM53_00610"/>
<dbReference type="InterPro" id="IPR011009">
    <property type="entry name" value="Kinase-like_dom_sf"/>
</dbReference>
<evidence type="ECO:0000259" key="1">
    <source>
        <dbReference type="Pfam" id="PF01636"/>
    </source>
</evidence>
<evidence type="ECO:0000313" key="3">
    <source>
        <dbReference type="Proteomes" id="UP000051295"/>
    </source>
</evidence>
<name>A0A0T5P0X8_9RHOB</name>
<gene>
    <name evidence="2" type="ORF">XM53_00610</name>
</gene>
<dbReference type="InterPro" id="IPR002575">
    <property type="entry name" value="Aminoglycoside_PTrfase"/>
</dbReference>
<reference evidence="2 3" key="1">
    <citation type="submission" date="2015-04" db="EMBL/GenBank/DDBJ databases">
        <title>The draft genome sequence of Roseovarius sp.R12b.</title>
        <authorList>
            <person name="Li G."/>
            <person name="Lai Q."/>
            <person name="Shao Z."/>
            <person name="Yan P."/>
        </authorList>
    </citation>
    <scope>NUCLEOTIDE SEQUENCE [LARGE SCALE GENOMIC DNA]</scope>
    <source>
        <strain evidence="2 3">R12B</strain>
    </source>
</reference>
<dbReference type="Gene3D" id="3.90.1200.10">
    <property type="match status" value="1"/>
</dbReference>